<feature type="domain" description="BD-FAE-like" evidence="2">
    <location>
        <begin position="59"/>
        <end position="244"/>
    </location>
</feature>
<keyword evidence="4" id="KW-1185">Reference proteome</keyword>
<organism evidence="3 4">
    <name type="scientific">Salana multivorans</name>
    <dbReference type="NCBI Taxonomy" id="120377"/>
    <lineage>
        <taxon>Bacteria</taxon>
        <taxon>Bacillati</taxon>
        <taxon>Actinomycetota</taxon>
        <taxon>Actinomycetes</taxon>
        <taxon>Micrococcales</taxon>
        <taxon>Beutenbergiaceae</taxon>
        <taxon>Salana</taxon>
    </lineage>
</organism>
<dbReference type="PANTHER" id="PTHR48081:SF13">
    <property type="entry name" value="ALPHA_BETA HYDROLASE"/>
    <property type="match status" value="1"/>
</dbReference>
<dbReference type="InterPro" id="IPR050300">
    <property type="entry name" value="GDXG_lipolytic_enzyme"/>
</dbReference>
<protein>
    <submittedName>
        <fullName evidence="3">Acetyl esterase/lipase</fullName>
    </submittedName>
</protein>
<dbReference type="PANTHER" id="PTHR48081">
    <property type="entry name" value="AB HYDROLASE SUPERFAMILY PROTEIN C4A8.06C"/>
    <property type="match status" value="1"/>
</dbReference>
<gene>
    <name evidence="3" type="ORF">EDD28_2876</name>
</gene>
<dbReference type="Pfam" id="PF20434">
    <property type="entry name" value="BD-FAE"/>
    <property type="match status" value="1"/>
</dbReference>
<evidence type="ECO:0000259" key="2">
    <source>
        <dbReference type="Pfam" id="PF20434"/>
    </source>
</evidence>
<name>A0A3N2D110_9MICO</name>
<evidence type="ECO:0000313" key="4">
    <source>
        <dbReference type="Proteomes" id="UP000275356"/>
    </source>
</evidence>
<dbReference type="EMBL" id="RKHQ01000002">
    <property type="protein sequence ID" value="ROR93462.1"/>
    <property type="molecule type" value="Genomic_DNA"/>
</dbReference>
<evidence type="ECO:0000313" key="3">
    <source>
        <dbReference type="EMBL" id="ROR93462.1"/>
    </source>
</evidence>
<dbReference type="SUPFAM" id="SSF53474">
    <property type="entry name" value="alpha/beta-Hydrolases"/>
    <property type="match status" value="1"/>
</dbReference>
<comment type="caution">
    <text evidence="3">The sequence shown here is derived from an EMBL/GenBank/DDBJ whole genome shotgun (WGS) entry which is preliminary data.</text>
</comment>
<keyword evidence="1" id="KW-0378">Hydrolase</keyword>
<reference evidence="3 4" key="1">
    <citation type="submission" date="2018-11" db="EMBL/GenBank/DDBJ databases">
        <title>Sequencing the genomes of 1000 actinobacteria strains.</title>
        <authorList>
            <person name="Klenk H.-P."/>
        </authorList>
    </citation>
    <scope>NUCLEOTIDE SEQUENCE [LARGE SCALE GENOMIC DNA]</scope>
    <source>
        <strain evidence="3 4">DSM 13521</strain>
    </source>
</reference>
<dbReference type="InterPro" id="IPR049492">
    <property type="entry name" value="BD-FAE-like_dom"/>
</dbReference>
<sequence length="285" mass="30715">MDEDEAGHVRVIEAPRGGTNVFVHLGVPYVTRDGRTLHLQIIQPSGDAAMVGWDEAFAGRYPCLVFVQGSGWGPQALGAGLWPLCRLAERGYVVAVVEYRPSSVAPHPAQVHDAKAAVRWLRRRADRYGIDPDRLSIAGDSSGGQVALLLHATDGTAELDDRPDALPLALRSAVAFYPPTDLTTMEQDDAVRDMLGGRPSEVPDVALDASPASHLDARPRGPVLLVHGTADDVVPHAHSLDYARELRRHGQRVQVVLVEGAGHGIWPSTFGPEVIDAVEEHLRSS</sequence>
<accession>A0A3N2D110</accession>
<dbReference type="GO" id="GO:0016787">
    <property type="term" value="F:hydrolase activity"/>
    <property type="evidence" value="ECO:0007669"/>
    <property type="project" value="UniProtKB-KW"/>
</dbReference>
<dbReference type="Gene3D" id="3.40.50.1820">
    <property type="entry name" value="alpha/beta hydrolase"/>
    <property type="match status" value="1"/>
</dbReference>
<dbReference type="InterPro" id="IPR029058">
    <property type="entry name" value="AB_hydrolase_fold"/>
</dbReference>
<dbReference type="Proteomes" id="UP000275356">
    <property type="component" value="Unassembled WGS sequence"/>
</dbReference>
<evidence type="ECO:0000256" key="1">
    <source>
        <dbReference type="ARBA" id="ARBA00022801"/>
    </source>
</evidence>
<proteinExistence type="predicted"/>
<dbReference type="AlphaFoldDB" id="A0A3N2D110"/>